<dbReference type="CDD" id="cd08281">
    <property type="entry name" value="liver_ADH_like1"/>
    <property type="match status" value="1"/>
</dbReference>
<keyword evidence="3 6" id="KW-0862">Zinc</keyword>
<evidence type="ECO:0000313" key="9">
    <source>
        <dbReference type="Proteomes" id="UP000290365"/>
    </source>
</evidence>
<reference evidence="8 9" key="1">
    <citation type="submission" date="2019-01" db="EMBL/GenBank/DDBJ databases">
        <title>Ktedonosporobacter rubrisoli SCAWS-G2.</title>
        <authorList>
            <person name="Huang Y."/>
            <person name="Yan B."/>
        </authorList>
    </citation>
    <scope>NUCLEOTIDE SEQUENCE [LARGE SCALE GENOMIC DNA]</scope>
    <source>
        <strain evidence="8 9">SCAWS-G2</strain>
    </source>
</reference>
<evidence type="ECO:0000259" key="7">
    <source>
        <dbReference type="SMART" id="SM00829"/>
    </source>
</evidence>
<organism evidence="8 9">
    <name type="scientific">Ktedonosporobacter rubrisoli</name>
    <dbReference type="NCBI Taxonomy" id="2509675"/>
    <lineage>
        <taxon>Bacteria</taxon>
        <taxon>Bacillati</taxon>
        <taxon>Chloroflexota</taxon>
        <taxon>Ktedonobacteria</taxon>
        <taxon>Ktedonobacterales</taxon>
        <taxon>Ktedonosporobacteraceae</taxon>
        <taxon>Ktedonosporobacter</taxon>
    </lineage>
</organism>
<dbReference type="Gene3D" id="3.40.50.720">
    <property type="entry name" value="NAD(P)-binding Rossmann-like Domain"/>
    <property type="match status" value="1"/>
</dbReference>
<dbReference type="InterPro" id="IPR013154">
    <property type="entry name" value="ADH-like_N"/>
</dbReference>
<evidence type="ECO:0000256" key="3">
    <source>
        <dbReference type="ARBA" id="ARBA00022833"/>
    </source>
</evidence>
<comment type="cofactor">
    <cofactor evidence="1 6">
        <name>Zn(2+)</name>
        <dbReference type="ChEBI" id="CHEBI:29105"/>
    </cofactor>
</comment>
<feature type="domain" description="Enoyl reductase (ER)" evidence="7">
    <location>
        <begin position="18"/>
        <end position="373"/>
    </location>
</feature>
<dbReference type="Pfam" id="PF00107">
    <property type="entry name" value="ADH_zinc_N"/>
    <property type="match status" value="1"/>
</dbReference>
<dbReference type="PANTHER" id="PTHR43880:SF12">
    <property type="entry name" value="ALCOHOL DEHYDROGENASE CLASS-3"/>
    <property type="match status" value="1"/>
</dbReference>
<keyword evidence="9" id="KW-1185">Reference proteome</keyword>
<dbReference type="OrthoDB" id="9806940at2"/>
<dbReference type="InterPro" id="IPR013149">
    <property type="entry name" value="ADH-like_C"/>
</dbReference>
<evidence type="ECO:0000256" key="1">
    <source>
        <dbReference type="ARBA" id="ARBA00001947"/>
    </source>
</evidence>
<evidence type="ECO:0000256" key="6">
    <source>
        <dbReference type="RuleBase" id="RU361277"/>
    </source>
</evidence>
<dbReference type="FunFam" id="3.40.50.720:FF:000003">
    <property type="entry name" value="S-(hydroxymethyl)glutathione dehydrogenase"/>
    <property type="match status" value="1"/>
</dbReference>
<dbReference type="InterPro" id="IPR002328">
    <property type="entry name" value="ADH_Zn_CS"/>
</dbReference>
<dbReference type="GO" id="GO:0051903">
    <property type="term" value="F:S-(hydroxymethyl)glutathione dehydrogenase [NAD(P)+] activity"/>
    <property type="evidence" value="ECO:0007669"/>
    <property type="project" value="TreeGrafter"/>
</dbReference>
<comment type="similarity">
    <text evidence="6">Belongs to the zinc-containing alcohol dehydrogenase family.</text>
</comment>
<dbReference type="RefSeq" id="WP_129889863.1">
    <property type="nucleotide sequence ID" value="NZ_CP035758.1"/>
</dbReference>
<dbReference type="AlphaFoldDB" id="A0A4P6JU22"/>
<keyword evidence="5" id="KW-0520">NAD</keyword>
<dbReference type="GO" id="GO:0046294">
    <property type="term" value="P:formaldehyde catabolic process"/>
    <property type="evidence" value="ECO:0007669"/>
    <property type="project" value="TreeGrafter"/>
</dbReference>
<dbReference type="PROSITE" id="PS00059">
    <property type="entry name" value="ADH_ZINC"/>
    <property type="match status" value="1"/>
</dbReference>
<dbReference type="Pfam" id="PF08240">
    <property type="entry name" value="ADH_N"/>
    <property type="match status" value="1"/>
</dbReference>
<dbReference type="InterPro" id="IPR011032">
    <property type="entry name" value="GroES-like_sf"/>
</dbReference>
<evidence type="ECO:0000313" key="8">
    <source>
        <dbReference type="EMBL" id="QBD78810.1"/>
    </source>
</evidence>
<dbReference type="InterPro" id="IPR020843">
    <property type="entry name" value="ER"/>
</dbReference>
<dbReference type="SMART" id="SM00829">
    <property type="entry name" value="PKS_ER"/>
    <property type="match status" value="1"/>
</dbReference>
<dbReference type="PANTHER" id="PTHR43880">
    <property type="entry name" value="ALCOHOL DEHYDROGENASE"/>
    <property type="match status" value="1"/>
</dbReference>
<dbReference type="SUPFAM" id="SSF50129">
    <property type="entry name" value="GroES-like"/>
    <property type="match status" value="2"/>
</dbReference>
<dbReference type="InterPro" id="IPR036291">
    <property type="entry name" value="NAD(P)-bd_dom_sf"/>
</dbReference>
<gene>
    <name evidence="8" type="ORF">EPA93_23620</name>
</gene>
<dbReference type="KEGG" id="kbs:EPA93_23620"/>
<dbReference type="EMBL" id="CP035758">
    <property type="protein sequence ID" value="QBD78810.1"/>
    <property type="molecule type" value="Genomic_DNA"/>
</dbReference>
<dbReference type="SUPFAM" id="SSF51735">
    <property type="entry name" value="NAD(P)-binding Rossmann-fold domains"/>
    <property type="match status" value="1"/>
</dbReference>
<evidence type="ECO:0000256" key="2">
    <source>
        <dbReference type="ARBA" id="ARBA00022723"/>
    </source>
</evidence>
<protein>
    <submittedName>
        <fullName evidence="8">Alcohol dehydrogenase</fullName>
    </submittedName>
</protein>
<name>A0A4P6JU22_KTERU</name>
<dbReference type="Proteomes" id="UP000290365">
    <property type="component" value="Chromosome"/>
</dbReference>
<keyword evidence="2 6" id="KW-0479">Metal-binding</keyword>
<evidence type="ECO:0000256" key="5">
    <source>
        <dbReference type="ARBA" id="ARBA00023027"/>
    </source>
</evidence>
<accession>A0A4P6JU22</accession>
<sequence length="376" mass="39743">MRTRAAVLYEIEKPEPYATSQPLVIEEVELDPPGPGEVLVEIVGAGLCHSDLSAINGSIPRYLPMILGHEASGIVREIGPGVKDLQQDDHVVFSFVPSCGHCLYCAIGRPALCENGSRTNMAGTLLSGDVRFHKPDSQRILHYLGVSAFSQYTVVAQESLIKIEKSVPLDKAALFGCAVLTGVGAVINTARVAPGEPVAIFGLGGVGLSALMGARLAGASPIIAVDVLPAKFALAKRLGADFTLNANEVDPIVAIRDITGGGVEYAFEAVGNARVLTQAYRATRSGGKTISIGIPHPKQQLELQAISLVALEKAVLGSFMGSAVPRRDIPRLINLYLAGKLPVDELLSPAIMLEEINTGFDRLAQGSAIRQLLHFS</sequence>
<proteinExistence type="inferred from homology"/>
<evidence type="ECO:0000256" key="4">
    <source>
        <dbReference type="ARBA" id="ARBA00023002"/>
    </source>
</evidence>
<dbReference type="GO" id="GO:0005829">
    <property type="term" value="C:cytosol"/>
    <property type="evidence" value="ECO:0007669"/>
    <property type="project" value="TreeGrafter"/>
</dbReference>
<dbReference type="Gene3D" id="3.90.180.10">
    <property type="entry name" value="Medium-chain alcohol dehydrogenases, catalytic domain"/>
    <property type="match status" value="1"/>
</dbReference>
<keyword evidence="4" id="KW-0560">Oxidoreductase</keyword>
<dbReference type="GO" id="GO:0008270">
    <property type="term" value="F:zinc ion binding"/>
    <property type="evidence" value="ECO:0007669"/>
    <property type="project" value="InterPro"/>
</dbReference>